<dbReference type="PANTHER" id="PTHR46383">
    <property type="entry name" value="ASPARTATE AMINOTRANSFERASE"/>
    <property type="match status" value="1"/>
</dbReference>
<evidence type="ECO:0000313" key="9">
    <source>
        <dbReference type="EMBL" id="MDR6510564.1"/>
    </source>
</evidence>
<comment type="similarity">
    <text evidence="2 7">Belongs to the class-I pyridoxal-phosphate-dependent aminotransferase family.</text>
</comment>
<dbReference type="SUPFAM" id="SSF53383">
    <property type="entry name" value="PLP-dependent transferases"/>
    <property type="match status" value="1"/>
</dbReference>
<dbReference type="InterPro" id="IPR004839">
    <property type="entry name" value="Aminotransferase_I/II_large"/>
</dbReference>
<comment type="cofactor">
    <cofactor evidence="1 7">
        <name>pyridoxal 5'-phosphate</name>
        <dbReference type="ChEBI" id="CHEBI:597326"/>
    </cofactor>
</comment>
<organism evidence="9 10">
    <name type="scientific">Novosphingobium capsulatum</name>
    <dbReference type="NCBI Taxonomy" id="13688"/>
    <lineage>
        <taxon>Bacteria</taxon>
        <taxon>Pseudomonadati</taxon>
        <taxon>Pseudomonadota</taxon>
        <taxon>Alphaproteobacteria</taxon>
        <taxon>Sphingomonadales</taxon>
        <taxon>Sphingomonadaceae</taxon>
        <taxon>Novosphingobium</taxon>
    </lineage>
</organism>
<dbReference type="PROSITE" id="PS00105">
    <property type="entry name" value="AA_TRANSFER_CLASS_1"/>
    <property type="match status" value="1"/>
</dbReference>
<gene>
    <name evidence="9" type="ORF">J2792_001430</name>
</gene>
<evidence type="ECO:0000313" key="10">
    <source>
        <dbReference type="Proteomes" id="UP001184150"/>
    </source>
</evidence>
<dbReference type="CDD" id="cd00609">
    <property type="entry name" value="AAT_like"/>
    <property type="match status" value="1"/>
</dbReference>
<dbReference type="Gene3D" id="3.40.640.10">
    <property type="entry name" value="Type I PLP-dependent aspartate aminotransferase-like (Major domain)"/>
    <property type="match status" value="1"/>
</dbReference>
<accession>A0ABU1MJQ4</accession>
<dbReference type="PANTHER" id="PTHR46383:SF2">
    <property type="entry name" value="AMINOTRANSFERASE"/>
    <property type="match status" value="1"/>
</dbReference>
<protein>
    <recommendedName>
        <fullName evidence="7">Aminotransferase</fullName>
        <ecNumber evidence="7">2.6.1.-</ecNumber>
    </recommendedName>
</protein>
<dbReference type="InterPro" id="IPR050596">
    <property type="entry name" value="AspAT/PAT-like"/>
</dbReference>
<evidence type="ECO:0000259" key="8">
    <source>
        <dbReference type="Pfam" id="PF00155"/>
    </source>
</evidence>
<evidence type="ECO:0000256" key="3">
    <source>
        <dbReference type="ARBA" id="ARBA00022576"/>
    </source>
</evidence>
<evidence type="ECO:0000256" key="2">
    <source>
        <dbReference type="ARBA" id="ARBA00007441"/>
    </source>
</evidence>
<evidence type="ECO:0000256" key="4">
    <source>
        <dbReference type="ARBA" id="ARBA00022679"/>
    </source>
</evidence>
<reference evidence="9 10" key="1">
    <citation type="submission" date="2023-07" db="EMBL/GenBank/DDBJ databases">
        <title>Sorghum-associated microbial communities from plants grown in Nebraska, USA.</title>
        <authorList>
            <person name="Schachtman D."/>
        </authorList>
    </citation>
    <scope>NUCLEOTIDE SEQUENCE [LARGE SCALE GENOMIC DNA]</scope>
    <source>
        <strain evidence="9 10">DS1027</strain>
    </source>
</reference>
<evidence type="ECO:0000256" key="6">
    <source>
        <dbReference type="ARBA" id="ARBA00049185"/>
    </source>
</evidence>
<dbReference type="GO" id="GO:0008483">
    <property type="term" value="F:transaminase activity"/>
    <property type="evidence" value="ECO:0007669"/>
    <property type="project" value="UniProtKB-KW"/>
</dbReference>
<keyword evidence="3 7" id="KW-0032">Aminotransferase</keyword>
<name>A0ABU1MJQ4_9SPHN</name>
<evidence type="ECO:0000256" key="5">
    <source>
        <dbReference type="ARBA" id="ARBA00022898"/>
    </source>
</evidence>
<dbReference type="InterPro" id="IPR015421">
    <property type="entry name" value="PyrdxlP-dep_Trfase_major"/>
</dbReference>
<dbReference type="EMBL" id="JAVDRD010000003">
    <property type="protein sequence ID" value="MDR6510564.1"/>
    <property type="molecule type" value="Genomic_DNA"/>
</dbReference>
<dbReference type="EC" id="2.6.1.-" evidence="7"/>
<sequence length="388" mass="41447">MPMTAQIEPFHAIAVSTLAHRIAADAAAAGRPVIHMEFGQPSTSAPAAAIARAHHVLDTQAQGYWESQALKERIARHYHDTAGVTVDPSQVVLTCGASPALVMALTLRFAPGARVAIARPGYVAYRNTLRALHMEPVELVCGPQERFNVTAAALAAMEPAPDGLILASPANPTGTVIAPDELAAIVQVCRTRGIAVISDEIYHGLTYDGAQAQTLLAVDPEAVIINSFSKYFSMPGWRLGWLVVPPALVDQARARMGNLFLTPPVLSQNAGLVAFECQDELQGHVAAYARNRQLVLDALPALGLARIAPPDGAFYVWADIGHLTDDSMAFCLKLLEDTGVATAPGIDFDPVEGRRFFRISFAVSTAEVEDALARMKPWFAARMAEAAV</sequence>
<proteinExistence type="inferred from homology"/>
<dbReference type="InterPro" id="IPR015424">
    <property type="entry name" value="PyrdxlP-dep_Trfase"/>
</dbReference>
<comment type="catalytic activity">
    <reaction evidence="6">
        <text>L-aspartate + 2-oxoglutarate = oxaloacetate + L-glutamate</text>
        <dbReference type="Rhea" id="RHEA:21824"/>
        <dbReference type="ChEBI" id="CHEBI:16452"/>
        <dbReference type="ChEBI" id="CHEBI:16810"/>
        <dbReference type="ChEBI" id="CHEBI:29985"/>
        <dbReference type="ChEBI" id="CHEBI:29991"/>
        <dbReference type="EC" id="2.6.1.1"/>
    </reaction>
</comment>
<feature type="domain" description="Aminotransferase class I/classII large" evidence="8">
    <location>
        <begin position="56"/>
        <end position="374"/>
    </location>
</feature>
<keyword evidence="5" id="KW-0663">Pyridoxal phosphate</keyword>
<comment type="caution">
    <text evidence="9">The sequence shown here is derived from an EMBL/GenBank/DDBJ whole genome shotgun (WGS) entry which is preliminary data.</text>
</comment>
<dbReference type="Pfam" id="PF00155">
    <property type="entry name" value="Aminotran_1_2"/>
    <property type="match status" value="1"/>
</dbReference>
<dbReference type="Proteomes" id="UP001184150">
    <property type="component" value="Unassembled WGS sequence"/>
</dbReference>
<dbReference type="InterPro" id="IPR004838">
    <property type="entry name" value="NHTrfase_class1_PyrdxlP-BS"/>
</dbReference>
<evidence type="ECO:0000256" key="7">
    <source>
        <dbReference type="RuleBase" id="RU000481"/>
    </source>
</evidence>
<keyword evidence="4 7" id="KW-0808">Transferase</keyword>
<evidence type="ECO:0000256" key="1">
    <source>
        <dbReference type="ARBA" id="ARBA00001933"/>
    </source>
</evidence>
<keyword evidence="10" id="KW-1185">Reference proteome</keyword>